<dbReference type="Proteomes" id="UP000028880">
    <property type="component" value="Unassembled WGS sequence"/>
</dbReference>
<evidence type="ECO:0000313" key="9">
    <source>
        <dbReference type="Proteomes" id="UP000193710"/>
    </source>
</evidence>
<dbReference type="GO" id="GO:0045892">
    <property type="term" value="P:negative regulation of DNA-templated transcription"/>
    <property type="evidence" value="ECO:0007669"/>
    <property type="project" value="InterPro"/>
</dbReference>
<sequence length="213" mass="23221">MAVPKVSLEALVDAAAEIAGADGIDAVTMRRLAERCGVGVMTIYGYVRTKEQLLAVLADRYLAEIELPNTDMRWQDQLVTMFCSVREVMVTHPTLVPIIANQRLDTRAAYRGAELVCGLLRATGMSDREVTTSFATLTSFIVGSVQRELAAMDSAARPGLAALPVDEFPNVVSLFGPLVTGDAGQNFRDGLQLVIDAIDTRVPRRRKSRQPTR</sequence>
<gene>
    <name evidence="8" type="ORF">AWC29_25800</name>
    <name evidence="7" type="ORF">BN973_04803</name>
</gene>
<feature type="domain" description="HTH tetR-type" evidence="6">
    <location>
        <begin position="5"/>
        <end position="65"/>
    </location>
</feature>
<evidence type="ECO:0000256" key="5">
    <source>
        <dbReference type="PROSITE-ProRule" id="PRU00335"/>
    </source>
</evidence>
<evidence type="ECO:0000259" key="6">
    <source>
        <dbReference type="PROSITE" id="PS50977"/>
    </source>
</evidence>
<keyword evidence="1" id="KW-0678">Repressor</keyword>
<dbReference type="Pfam" id="PF00440">
    <property type="entry name" value="TetR_N"/>
    <property type="match status" value="1"/>
</dbReference>
<keyword evidence="4" id="KW-0804">Transcription</keyword>
<dbReference type="SUPFAM" id="SSF48498">
    <property type="entry name" value="Tetracyclin repressor-like, C-terminal domain"/>
    <property type="match status" value="1"/>
</dbReference>
<dbReference type="InterPro" id="IPR004111">
    <property type="entry name" value="Repressor_TetR_C"/>
</dbReference>
<name>A0A024K2V9_9MYCO</name>
<dbReference type="InterPro" id="IPR036271">
    <property type="entry name" value="Tet_transcr_reg_TetR-rel_C_sf"/>
</dbReference>
<evidence type="ECO:0000256" key="1">
    <source>
        <dbReference type="ARBA" id="ARBA00022491"/>
    </source>
</evidence>
<dbReference type="Pfam" id="PF02909">
    <property type="entry name" value="TetR_C_1"/>
    <property type="match status" value="1"/>
</dbReference>
<dbReference type="EMBL" id="LQPY01000037">
    <property type="protein sequence ID" value="ORW99787.1"/>
    <property type="molecule type" value="Genomic_DNA"/>
</dbReference>
<dbReference type="AlphaFoldDB" id="A0A024K2V9"/>
<keyword evidence="2" id="KW-0805">Transcription regulation</keyword>
<dbReference type="InterPro" id="IPR050109">
    <property type="entry name" value="HTH-type_TetR-like_transc_reg"/>
</dbReference>
<protein>
    <submittedName>
        <fullName evidence="7">Transcriptional regulator</fullName>
    </submittedName>
</protein>
<accession>A0A024K2V9</accession>
<dbReference type="EMBL" id="HG964446">
    <property type="protein sequence ID" value="CDO90410.1"/>
    <property type="molecule type" value="Genomic_DNA"/>
</dbReference>
<feature type="DNA-binding region" description="H-T-H motif" evidence="5">
    <location>
        <begin position="28"/>
        <end position="47"/>
    </location>
</feature>
<dbReference type="PANTHER" id="PTHR30055">
    <property type="entry name" value="HTH-TYPE TRANSCRIPTIONAL REGULATOR RUTR"/>
    <property type="match status" value="1"/>
</dbReference>
<evidence type="ECO:0000313" key="7">
    <source>
        <dbReference type="EMBL" id="CDO90410.1"/>
    </source>
</evidence>
<evidence type="ECO:0000256" key="2">
    <source>
        <dbReference type="ARBA" id="ARBA00023015"/>
    </source>
</evidence>
<evidence type="ECO:0000256" key="3">
    <source>
        <dbReference type="ARBA" id="ARBA00023125"/>
    </source>
</evidence>
<dbReference type="HOGENOM" id="CLU_069543_5_2_11"/>
<dbReference type="GO" id="GO:0046677">
    <property type="term" value="P:response to antibiotic"/>
    <property type="evidence" value="ECO:0007669"/>
    <property type="project" value="InterPro"/>
</dbReference>
<dbReference type="GO" id="GO:0003700">
    <property type="term" value="F:DNA-binding transcription factor activity"/>
    <property type="evidence" value="ECO:0007669"/>
    <property type="project" value="TreeGrafter"/>
</dbReference>
<dbReference type="InterPro" id="IPR003012">
    <property type="entry name" value="Tet_transcr_reg_TetR"/>
</dbReference>
<keyword evidence="3 5" id="KW-0238">DNA-binding</keyword>
<dbReference type="SUPFAM" id="SSF46689">
    <property type="entry name" value="Homeodomain-like"/>
    <property type="match status" value="1"/>
</dbReference>
<dbReference type="PANTHER" id="PTHR30055:SF151">
    <property type="entry name" value="TRANSCRIPTIONAL REGULATORY PROTEIN"/>
    <property type="match status" value="1"/>
</dbReference>
<dbReference type="eggNOG" id="COG1309">
    <property type="taxonomic scope" value="Bacteria"/>
</dbReference>
<dbReference type="Gene3D" id="1.10.357.10">
    <property type="entry name" value="Tetracycline Repressor, domain 2"/>
    <property type="match status" value="1"/>
</dbReference>
<reference evidence="8 9" key="3">
    <citation type="submission" date="2016-01" db="EMBL/GenBank/DDBJ databases">
        <title>The new phylogeny of the genus Mycobacterium.</title>
        <authorList>
            <person name="Tarcisio F."/>
            <person name="Conor M."/>
            <person name="Antonella G."/>
            <person name="Elisabetta G."/>
            <person name="Giulia F.S."/>
            <person name="Sara T."/>
            <person name="Anna F."/>
            <person name="Clotilde B."/>
            <person name="Roberto B."/>
            <person name="Veronica D.S."/>
            <person name="Fabio R."/>
            <person name="Monica P."/>
            <person name="Olivier J."/>
            <person name="Enrico T."/>
            <person name="Nicola S."/>
        </authorList>
    </citation>
    <scope>NUCLEOTIDE SEQUENCE [LARGE SCALE GENOMIC DNA]</scope>
    <source>
        <strain evidence="8 9">DSM 44626</strain>
    </source>
</reference>
<dbReference type="InterPro" id="IPR009057">
    <property type="entry name" value="Homeodomain-like_sf"/>
</dbReference>
<dbReference type="STRING" id="47839.BN973_04803"/>
<evidence type="ECO:0000313" key="8">
    <source>
        <dbReference type="EMBL" id="ORW99787.1"/>
    </source>
</evidence>
<organism evidence="7">
    <name type="scientific">Mycobacterium triplex</name>
    <dbReference type="NCBI Taxonomy" id="47839"/>
    <lineage>
        <taxon>Bacteria</taxon>
        <taxon>Bacillati</taxon>
        <taxon>Actinomycetota</taxon>
        <taxon>Actinomycetes</taxon>
        <taxon>Mycobacteriales</taxon>
        <taxon>Mycobacteriaceae</taxon>
        <taxon>Mycobacterium</taxon>
        <taxon>Mycobacterium simiae complex</taxon>
    </lineage>
</organism>
<proteinExistence type="predicted"/>
<dbReference type="PROSITE" id="PS50977">
    <property type="entry name" value="HTH_TETR_2"/>
    <property type="match status" value="1"/>
</dbReference>
<dbReference type="Gene3D" id="1.10.10.60">
    <property type="entry name" value="Homeodomain-like"/>
    <property type="match status" value="1"/>
</dbReference>
<reference evidence="7" key="1">
    <citation type="journal article" date="2014" name="Genome Announc.">
        <title>Draft Genome Sequence of Mycobacterium triplex DSM 44626.</title>
        <authorList>
            <person name="Sassi M."/>
            <person name="Croce O."/>
            <person name="Robert C."/>
            <person name="Raoult D."/>
            <person name="Drancourt M."/>
        </authorList>
    </citation>
    <scope>NUCLEOTIDE SEQUENCE [LARGE SCALE GENOMIC DNA]</scope>
    <source>
        <strain evidence="7">DSM 44626</strain>
    </source>
</reference>
<dbReference type="InterPro" id="IPR001647">
    <property type="entry name" value="HTH_TetR"/>
</dbReference>
<dbReference type="PRINTS" id="PR00400">
    <property type="entry name" value="TETREPRESSOR"/>
</dbReference>
<reference evidence="7" key="2">
    <citation type="submission" date="2014-04" db="EMBL/GenBank/DDBJ databases">
        <authorList>
            <person name="Urmite Genomes U."/>
        </authorList>
    </citation>
    <scope>NUCLEOTIDE SEQUENCE</scope>
    <source>
        <strain evidence="7">DSM 44626</strain>
    </source>
</reference>
<evidence type="ECO:0000256" key="4">
    <source>
        <dbReference type="ARBA" id="ARBA00023163"/>
    </source>
</evidence>
<dbReference type="GO" id="GO:0000976">
    <property type="term" value="F:transcription cis-regulatory region binding"/>
    <property type="evidence" value="ECO:0007669"/>
    <property type="project" value="TreeGrafter"/>
</dbReference>
<dbReference type="RefSeq" id="WP_036471120.1">
    <property type="nucleotide sequence ID" value="NZ_HG964446.1"/>
</dbReference>
<keyword evidence="9" id="KW-1185">Reference proteome</keyword>
<dbReference type="Proteomes" id="UP000193710">
    <property type="component" value="Unassembled WGS sequence"/>
</dbReference>